<proteinExistence type="predicted"/>
<comment type="caution">
    <text evidence="1">The sequence shown here is derived from an EMBL/GenBank/DDBJ whole genome shotgun (WGS) entry which is preliminary data.</text>
</comment>
<dbReference type="RefSeq" id="WP_382200382.1">
    <property type="nucleotide sequence ID" value="NZ_JBHTBZ010000020.1"/>
</dbReference>
<dbReference type="InterPro" id="IPR012441">
    <property type="entry name" value="DUF1643"/>
</dbReference>
<protein>
    <submittedName>
        <fullName evidence="1">DUF1643 domain-containing protein</fullName>
    </submittedName>
</protein>
<reference evidence="2" key="1">
    <citation type="journal article" date="2019" name="Int. J. Syst. Evol. Microbiol.">
        <title>The Global Catalogue of Microorganisms (GCM) 10K type strain sequencing project: providing services to taxonomists for standard genome sequencing and annotation.</title>
        <authorList>
            <consortium name="The Broad Institute Genomics Platform"/>
            <consortium name="The Broad Institute Genome Sequencing Center for Infectious Disease"/>
            <person name="Wu L."/>
            <person name="Ma J."/>
        </authorList>
    </citation>
    <scope>NUCLEOTIDE SEQUENCE [LARGE SCALE GENOMIC DNA]</scope>
    <source>
        <strain evidence="2">CCUG 53903</strain>
    </source>
</reference>
<dbReference type="Pfam" id="PF07799">
    <property type="entry name" value="DUF1643"/>
    <property type="match status" value="1"/>
</dbReference>
<accession>A0ABW2SC70</accession>
<keyword evidence="2" id="KW-1185">Reference proteome</keyword>
<dbReference type="Proteomes" id="UP001596457">
    <property type="component" value="Unassembled WGS sequence"/>
</dbReference>
<gene>
    <name evidence="1" type="ORF">ACFQU0_10200</name>
</gene>
<organism evidence="1 2">
    <name type="scientific">Hydrogenophaga defluvii</name>
    <dbReference type="NCBI Taxonomy" id="249410"/>
    <lineage>
        <taxon>Bacteria</taxon>
        <taxon>Pseudomonadati</taxon>
        <taxon>Pseudomonadota</taxon>
        <taxon>Betaproteobacteria</taxon>
        <taxon>Burkholderiales</taxon>
        <taxon>Comamonadaceae</taxon>
        <taxon>Hydrogenophaga</taxon>
    </lineage>
</organism>
<sequence>MLTDITRSARISKCGLYRWTLARAWDGRPMLLVVMFNPSTASHTEDDPTITLLCQLAAHNGFGGIVVVNGIPLRSSTPAPAVDMVNTWDKRCDWSDRDLLHENVAVIQKEVARAGAILLAWGNLASRCDSWFDHVLEQIEEVRPAHAPVFCLGKTALGYPKHPLARGKHKVRKDEQLQLWSTR</sequence>
<name>A0ABW2SC70_9BURK</name>
<evidence type="ECO:0000313" key="2">
    <source>
        <dbReference type="Proteomes" id="UP001596457"/>
    </source>
</evidence>
<dbReference type="EMBL" id="JBHTBZ010000020">
    <property type="protein sequence ID" value="MFC7460798.1"/>
    <property type="molecule type" value="Genomic_DNA"/>
</dbReference>
<evidence type="ECO:0000313" key="1">
    <source>
        <dbReference type="EMBL" id="MFC7460798.1"/>
    </source>
</evidence>